<evidence type="ECO:0000313" key="6">
    <source>
        <dbReference type="Proteomes" id="UP001592531"/>
    </source>
</evidence>
<feature type="domain" description="Carrier" evidence="4">
    <location>
        <begin position="974"/>
        <end position="1049"/>
    </location>
</feature>
<dbReference type="SUPFAM" id="SSF56801">
    <property type="entry name" value="Acetyl-CoA synthetase-like"/>
    <property type="match status" value="2"/>
</dbReference>
<sequence length="2406" mass="257909">MTLPLSYAQQRLWFLHQMEGPSPTYNLPLALRLTGPFDWHALADALADVAARHEVLRTVYRQDEEGEEPVQVILPDVRPRLTLVGKVPEERLLEDLTQAARYAFDLSTEAPIRCWVFQLSAQEQVLLLVVHHIAADGWSLGPLARDLATAYGARLGGTAPQWQDLPIQYADYALWQRDLLGDPGDPGSVAERQLDHWRTALAGLPQELELPADRPRPAVPSHQGRIVRLAVDADTHARLLTTAQGLGATLTMAVQAAVATLYTRLGAGTDIPLGSVVAGRTDEALDDMVGFFVNTLVLRTDTSGDPSFAQLLERVKDTALASYDQQDLPFDRIVEALNPSRSLARHPLFQTMVALQNNAAEGFALAGLEVAAQEIRAGISQFDLAITLNEDYTADGAPQGITGWIEYSTDLFDQGTAQGYADRLAAVLRFAAATPHAPISAADLLDPQEQHQVLTLWQGPDAEPPQTSVPELFRAQALREPEAVAVSFAGRTLSYRDLDAASDRLAGRLRALGVGAETRVAVLQERSLDLVVSLLAILKAGGTYLPIDQRAPVARMAAVLADTGAALLLTDEPMDRHPVLEQLPQHTAHLTLDAAQAHGAPVAPLPATAPHPDQLAYLMYTSGSTGTPKGIGITHRDLAAFAADRCWQRPPERILLHAPVAFDASVYELWVPLLTGGTVVVAPPGTLDAAAIAALIRAEQLTSVLLTAGLFRVVAEEAPETFADLREVLTGGDVIPPGAVQRVLDHCPHTWVRPTYGPTETTLFATQHLLRAPHRVGATVPMGRPMDGMRAYVLDARLRPVPPGVTGELYLAGLGLARGYENRPGLTAARFTADPFDPAAGGRMYRTGDLARWTAGGLLDFVARADGQVKLRGFRIEPGEIELVLSRVPGVAQAAVLAREDRPGDKRLVGYLVPAPGAVLDLAELRAQAAAVLPEYMVPSAFVLLDALPLTANGKLDRRALPAPAATAAPAGRPPRTERERVLTALFADVLAVPEVSIDDDFFDLGGHSLLATRLASRIRAALGAELSIRTLFEARTVAALTGRLGVDDSRPALVAGPRPEHTPLSFAQQRLWFMHRLEGASALYNLPMVLRLTGPLDQGALAAALGDLSGRHEVLRTVLREGDGEPHQVVLPQAGITLTLHPTTEQQLDQDLAQAAGYAFELADELPVKAQLFVLGPQEHVLLLLVHHIAADGWSMGPLGRDLATAYAARLAGQAPRWEPLPVQYADYALWQRALLGDPEDPGSLAAAQSGYWQQALAGLPDELELPADRPRPPTPSHAGALAALELDPHLHTRLLALAREHQVTLFMVLQAALAALYTRLGAGTDIPLGSVVAGRTDEALDDLVGFFVNTLVLRTDTSGDPTFTELLDRVRNTDLAAYANQDLPFDRIVEALNPTRSRARHPLFQTTLVLQNNAAADFTMAGLTVSDQNPAVAVCQFDLQVNLTETFTPDGAPAGLSGAVVYATDLFDQPTVQALADRLTRLLAAATTDPGQPLSRLDLLTAPERTDLLRTWNGPPRPVPRHNLAHLVQAHAATAPDAPAVTSATEHLTYAQLNARANQLAHRLSRLGVGPDRAVATLLERSADLVAATLGVIKAGGAYVPLPAGYPLERMRFVLEGTGARVLVVDATTRDHDLVHQERARGTTVLDLADPSLRTEPTHNPDIAISPDHLAYVIYTSGSTGTPKGVAVTHRNIADLGADACWQDGAQQRVLMHAPHAFDASSYELWVPLLNGGQIVVAPPGSLDTRQYAQVITEHQVTSALFTPVLFTLMAEEEPAALGRLRQVWTGGDNVPVSAVQRAIDSCPDTQVVATYGPTETSVVCSWHPMRAPHRLGRSVPIGQAMDNTRLYVLDPRLQPVPAGVPGELYIGGPGLARGYLGLPALTAARFTADPFTDEPGARMYQSGDIVRWTGNGVLEFVGRADGQVKVRGFRIELGEVDQALAADPDLVQVAAVVREDRPGDRRLTAYLVPAPGRSPDLAALRTRLAARLPDYMVPSAFVLLDALPQTPNGKLDRTALPAPVAAGAPAGRAPRTAREELLCGLFADVLGLAEVSVDDDFFALGGHSLLATRLVNRIRRAVHADFALADLFAAPTVAALAAAIGQDTHGRPGTAAGAAAEDQLDQQDGTFETVLPLRPDGDQAPLFCIHPGGGMGWCYAGLTRHLDPDTPLYAFQSRGLARTVQLPDSVEEIAADYLREIRRIQPHGPYRLAGWSFGGAVAHTIAVLLRTAGEQVDLLALLDSYPGGSNGEHQVMDERSVLQLAFDGIDVLEGTTDTGTGTGVPVDPARVLQLLRERGSILSGLDQRTVQALMAVTVNNVRLMRAFTPQPFDGEVLFFQAGREGLTTDQAAGLWRRHVAGFDHHVVDATHADMTSPQALDQVGPRIADRLAAPRTTTPHPHLTLTA</sequence>
<evidence type="ECO:0000256" key="2">
    <source>
        <dbReference type="ARBA" id="ARBA00022450"/>
    </source>
</evidence>
<dbReference type="RefSeq" id="WP_380544620.1">
    <property type="nucleotide sequence ID" value="NZ_JBHFAB010000040.1"/>
</dbReference>
<dbReference type="Gene3D" id="3.40.50.1820">
    <property type="entry name" value="alpha/beta hydrolase"/>
    <property type="match status" value="1"/>
</dbReference>
<dbReference type="PROSITE" id="PS00012">
    <property type="entry name" value="PHOSPHOPANTETHEINE"/>
    <property type="match status" value="2"/>
</dbReference>
<dbReference type="InterPro" id="IPR001031">
    <property type="entry name" value="Thioesterase"/>
</dbReference>
<accession>A0ABV6W5Z6</accession>
<dbReference type="SMART" id="SM00823">
    <property type="entry name" value="PKS_PP"/>
    <property type="match status" value="2"/>
</dbReference>
<dbReference type="InterPro" id="IPR036736">
    <property type="entry name" value="ACP-like_sf"/>
</dbReference>
<dbReference type="Gene3D" id="3.30.559.30">
    <property type="entry name" value="Nonribosomal peptide synthetase, condensation domain"/>
    <property type="match status" value="2"/>
</dbReference>
<dbReference type="Gene3D" id="3.30.300.30">
    <property type="match status" value="2"/>
</dbReference>
<dbReference type="InterPro" id="IPR001242">
    <property type="entry name" value="Condensation_dom"/>
</dbReference>
<dbReference type="Proteomes" id="UP001592531">
    <property type="component" value="Unassembled WGS sequence"/>
</dbReference>
<dbReference type="CDD" id="cd12117">
    <property type="entry name" value="A_NRPS_Srf_like"/>
    <property type="match status" value="2"/>
</dbReference>
<keyword evidence="3" id="KW-0597">Phosphoprotein</keyword>
<keyword evidence="6" id="KW-1185">Reference proteome</keyword>
<dbReference type="CDD" id="cd19540">
    <property type="entry name" value="LCL_NRPS-like"/>
    <property type="match status" value="2"/>
</dbReference>
<protein>
    <submittedName>
        <fullName evidence="5">Amino acid adenylation domain-containing protein</fullName>
    </submittedName>
</protein>
<dbReference type="InterPro" id="IPR010071">
    <property type="entry name" value="AA_adenyl_dom"/>
</dbReference>
<dbReference type="InterPro" id="IPR000873">
    <property type="entry name" value="AMP-dep_synth/lig_dom"/>
</dbReference>
<dbReference type="InterPro" id="IPR020806">
    <property type="entry name" value="PKS_PP-bd"/>
</dbReference>
<dbReference type="Pfam" id="PF13193">
    <property type="entry name" value="AMP-binding_C"/>
    <property type="match status" value="2"/>
</dbReference>
<dbReference type="InterPro" id="IPR020802">
    <property type="entry name" value="TesA-like"/>
</dbReference>
<dbReference type="PANTHER" id="PTHR45527">
    <property type="entry name" value="NONRIBOSOMAL PEPTIDE SYNTHETASE"/>
    <property type="match status" value="1"/>
</dbReference>
<dbReference type="PANTHER" id="PTHR45527:SF1">
    <property type="entry name" value="FATTY ACID SYNTHASE"/>
    <property type="match status" value="1"/>
</dbReference>
<dbReference type="PROSITE" id="PS00455">
    <property type="entry name" value="AMP_BINDING"/>
    <property type="match status" value="2"/>
</dbReference>
<feature type="domain" description="Carrier" evidence="4">
    <location>
        <begin position="2032"/>
        <end position="2107"/>
    </location>
</feature>
<dbReference type="SUPFAM" id="SSF52777">
    <property type="entry name" value="CoA-dependent acyltransferases"/>
    <property type="match status" value="4"/>
</dbReference>
<name>A0ABV6W5Z6_9ACTN</name>
<dbReference type="Gene3D" id="3.40.50.980">
    <property type="match status" value="4"/>
</dbReference>
<dbReference type="Pfam" id="PF00550">
    <property type="entry name" value="PP-binding"/>
    <property type="match status" value="2"/>
</dbReference>
<dbReference type="EMBL" id="JBHFAB010000040">
    <property type="protein sequence ID" value="MFC1421422.1"/>
    <property type="molecule type" value="Genomic_DNA"/>
</dbReference>
<dbReference type="NCBIfam" id="TIGR01733">
    <property type="entry name" value="AA-adenyl-dom"/>
    <property type="match status" value="2"/>
</dbReference>
<dbReference type="InterPro" id="IPR025110">
    <property type="entry name" value="AMP-bd_C"/>
</dbReference>
<evidence type="ECO:0000259" key="4">
    <source>
        <dbReference type="PROSITE" id="PS50075"/>
    </source>
</evidence>
<dbReference type="SUPFAM" id="SSF47336">
    <property type="entry name" value="ACP-like"/>
    <property type="match status" value="2"/>
</dbReference>
<dbReference type="Pfam" id="PF00501">
    <property type="entry name" value="AMP-binding"/>
    <property type="match status" value="2"/>
</dbReference>
<dbReference type="Pfam" id="PF00668">
    <property type="entry name" value="Condensation"/>
    <property type="match status" value="2"/>
</dbReference>
<dbReference type="Gene3D" id="3.30.559.10">
    <property type="entry name" value="Chloramphenicol acetyltransferase-like domain"/>
    <property type="match status" value="2"/>
</dbReference>
<dbReference type="PROSITE" id="PS50075">
    <property type="entry name" value="CARRIER"/>
    <property type="match status" value="2"/>
</dbReference>
<reference evidence="5 6" key="1">
    <citation type="submission" date="2024-09" db="EMBL/GenBank/DDBJ databases">
        <authorList>
            <person name="Lee S.D."/>
        </authorList>
    </citation>
    <scope>NUCLEOTIDE SEQUENCE [LARGE SCALE GENOMIC DNA]</scope>
    <source>
        <strain evidence="5 6">N8-3</strain>
    </source>
</reference>
<organism evidence="5 6">
    <name type="scientific">Streptacidiphilus cavernicola</name>
    <dbReference type="NCBI Taxonomy" id="3342716"/>
    <lineage>
        <taxon>Bacteria</taxon>
        <taxon>Bacillati</taxon>
        <taxon>Actinomycetota</taxon>
        <taxon>Actinomycetes</taxon>
        <taxon>Kitasatosporales</taxon>
        <taxon>Streptomycetaceae</taxon>
        <taxon>Streptacidiphilus</taxon>
    </lineage>
</organism>
<dbReference type="InterPro" id="IPR009081">
    <property type="entry name" value="PP-bd_ACP"/>
</dbReference>
<dbReference type="SMART" id="SM00824">
    <property type="entry name" value="PKS_TE"/>
    <property type="match status" value="1"/>
</dbReference>
<dbReference type="InterPro" id="IPR006162">
    <property type="entry name" value="Ppantetheine_attach_site"/>
</dbReference>
<evidence type="ECO:0000256" key="1">
    <source>
        <dbReference type="ARBA" id="ARBA00001957"/>
    </source>
</evidence>
<dbReference type="Gene3D" id="1.10.1200.10">
    <property type="entry name" value="ACP-like"/>
    <property type="match status" value="1"/>
</dbReference>
<evidence type="ECO:0000313" key="5">
    <source>
        <dbReference type="EMBL" id="MFC1421422.1"/>
    </source>
</evidence>
<proteinExistence type="predicted"/>
<dbReference type="Gene3D" id="2.30.38.10">
    <property type="entry name" value="Luciferase, Domain 3"/>
    <property type="match status" value="2"/>
</dbReference>
<gene>
    <name evidence="5" type="ORF">ACEZDE_32985</name>
</gene>
<dbReference type="InterPro" id="IPR029058">
    <property type="entry name" value="AB_hydrolase_fold"/>
</dbReference>
<evidence type="ECO:0000256" key="3">
    <source>
        <dbReference type="ARBA" id="ARBA00022553"/>
    </source>
</evidence>
<dbReference type="InterPro" id="IPR020845">
    <property type="entry name" value="AMP-binding_CS"/>
</dbReference>
<dbReference type="InterPro" id="IPR023213">
    <property type="entry name" value="CAT-like_dom_sf"/>
</dbReference>
<dbReference type="InterPro" id="IPR045851">
    <property type="entry name" value="AMP-bd_C_sf"/>
</dbReference>
<comment type="cofactor">
    <cofactor evidence="1">
        <name>pantetheine 4'-phosphate</name>
        <dbReference type="ChEBI" id="CHEBI:47942"/>
    </cofactor>
</comment>
<comment type="caution">
    <text evidence="5">The sequence shown here is derived from an EMBL/GenBank/DDBJ whole genome shotgun (WGS) entry which is preliminary data.</text>
</comment>
<dbReference type="Pfam" id="PF00975">
    <property type="entry name" value="Thioesterase"/>
    <property type="match status" value="1"/>
</dbReference>
<dbReference type="SUPFAM" id="SSF53474">
    <property type="entry name" value="alpha/beta-Hydrolases"/>
    <property type="match status" value="1"/>
</dbReference>
<keyword evidence="2" id="KW-0596">Phosphopantetheine</keyword>